<gene>
    <name evidence="12" type="ORF">NCTC10254_02451</name>
</gene>
<dbReference type="GO" id="GO:0046872">
    <property type="term" value="F:metal ion binding"/>
    <property type="evidence" value="ECO:0007669"/>
    <property type="project" value="UniProtKB-KW"/>
</dbReference>
<feature type="binding site" evidence="10">
    <location>
        <begin position="7"/>
        <end position="12"/>
    </location>
    <ligand>
        <name>substrate</name>
    </ligand>
</feature>
<comment type="catalytic activity">
    <reaction evidence="8 10">
        <text>dITP + H2O = dIMP + diphosphate + H(+)</text>
        <dbReference type="Rhea" id="RHEA:28342"/>
        <dbReference type="ChEBI" id="CHEBI:15377"/>
        <dbReference type="ChEBI" id="CHEBI:15378"/>
        <dbReference type="ChEBI" id="CHEBI:33019"/>
        <dbReference type="ChEBI" id="CHEBI:61194"/>
        <dbReference type="ChEBI" id="CHEBI:61382"/>
        <dbReference type="EC" id="3.6.1.66"/>
    </reaction>
</comment>
<dbReference type="Proteomes" id="UP000249886">
    <property type="component" value="Unassembled WGS sequence"/>
</dbReference>
<dbReference type="GO" id="GO:0009146">
    <property type="term" value="P:purine nucleoside triphosphate catabolic process"/>
    <property type="evidence" value="ECO:0007669"/>
    <property type="project" value="UniProtKB-UniRule"/>
</dbReference>
<dbReference type="Pfam" id="PF01725">
    <property type="entry name" value="Ham1p_like"/>
    <property type="match status" value="1"/>
</dbReference>
<evidence type="ECO:0000256" key="11">
    <source>
        <dbReference type="RuleBase" id="RU003781"/>
    </source>
</evidence>
<dbReference type="GO" id="GO:0000166">
    <property type="term" value="F:nucleotide binding"/>
    <property type="evidence" value="ECO:0007669"/>
    <property type="project" value="UniProtKB-KW"/>
</dbReference>
<dbReference type="Gene3D" id="3.90.950.10">
    <property type="match status" value="1"/>
</dbReference>
<comment type="caution">
    <text evidence="12">The sequence shown here is derived from an EMBL/GenBank/DDBJ whole genome shotgun (WGS) entry which is preliminary data.</text>
</comment>
<dbReference type="FunFam" id="3.90.950.10:FF:000001">
    <property type="entry name" value="dITP/XTP pyrophosphatase"/>
    <property type="match status" value="1"/>
</dbReference>
<feature type="binding site" evidence="10">
    <location>
        <position position="69"/>
    </location>
    <ligand>
        <name>Mg(2+)</name>
        <dbReference type="ChEBI" id="CHEBI:18420"/>
    </ligand>
</feature>
<organism evidence="12 13">
    <name type="scientific">Corynebacterium matruchotii</name>
    <dbReference type="NCBI Taxonomy" id="43768"/>
    <lineage>
        <taxon>Bacteria</taxon>
        <taxon>Bacillati</taxon>
        <taxon>Actinomycetota</taxon>
        <taxon>Actinomycetes</taxon>
        <taxon>Mycobacteriales</taxon>
        <taxon>Corynebacteriaceae</taxon>
        <taxon>Corynebacterium</taxon>
    </lineage>
</organism>
<comment type="function">
    <text evidence="10">Pyrophosphatase that catalyzes the hydrolysis of nucleoside triphosphates to their monophosphate derivatives, with a high preference for the non-canonical purine nucleotides XTP (xanthosine triphosphate), dITP (deoxyinosine triphosphate) and ITP. Seems to function as a house-cleaning enzyme that removes non-canonical purine nucleotides from the nucleotide pool, thus preventing their incorporation into DNA/RNA and avoiding chromosomal lesions.</text>
</comment>
<feature type="binding site" evidence="10">
    <location>
        <position position="178"/>
    </location>
    <ligand>
        <name>substrate</name>
    </ligand>
</feature>
<evidence type="ECO:0000256" key="7">
    <source>
        <dbReference type="ARBA" id="ARBA00023080"/>
    </source>
</evidence>
<evidence type="ECO:0000256" key="3">
    <source>
        <dbReference type="ARBA" id="ARBA00022723"/>
    </source>
</evidence>
<dbReference type="EMBL" id="UARK01000034">
    <property type="protein sequence ID" value="SPW33669.1"/>
    <property type="molecule type" value="Genomic_DNA"/>
</dbReference>
<dbReference type="GO" id="GO:0017111">
    <property type="term" value="F:ribonucleoside triphosphate phosphatase activity"/>
    <property type="evidence" value="ECO:0007669"/>
    <property type="project" value="InterPro"/>
</dbReference>
<evidence type="ECO:0000256" key="1">
    <source>
        <dbReference type="ARBA" id="ARBA00008023"/>
    </source>
</evidence>
<dbReference type="SUPFAM" id="SSF52972">
    <property type="entry name" value="ITPase-like"/>
    <property type="match status" value="1"/>
</dbReference>
<dbReference type="CDD" id="cd00515">
    <property type="entry name" value="HAM1"/>
    <property type="match status" value="1"/>
</dbReference>
<evidence type="ECO:0000256" key="9">
    <source>
        <dbReference type="ARBA" id="ARBA00052017"/>
    </source>
</evidence>
<evidence type="ECO:0000256" key="5">
    <source>
        <dbReference type="ARBA" id="ARBA00022801"/>
    </source>
</evidence>
<sequence>MKILLASNNPKKAHELRTILANSGIEILTLADVPHYAEPIEDGRTFADNALIKARAGAQHTGLVTIADDSGFTVEELNGCPGVLSARWSGQHGDDQANNLLLLKQMAHVPEERRQAAFVSVCALVVPNGEEHVVTGQWDGWMLTEPRGDNGFGYDPLFLPNEEFPNGRSSAQLSPAEKNALSHRGKALAQLVPIVTQLSQLSEANSD</sequence>
<dbReference type="EC" id="3.6.1.66" evidence="10"/>
<comment type="catalytic activity">
    <reaction evidence="9 10">
        <text>XTP + H2O = XMP + diphosphate + H(+)</text>
        <dbReference type="Rhea" id="RHEA:28610"/>
        <dbReference type="ChEBI" id="CHEBI:15377"/>
        <dbReference type="ChEBI" id="CHEBI:15378"/>
        <dbReference type="ChEBI" id="CHEBI:33019"/>
        <dbReference type="ChEBI" id="CHEBI:57464"/>
        <dbReference type="ChEBI" id="CHEBI:61314"/>
        <dbReference type="EC" id="3.6.1.66"/>
    </reaction>
</comment>
<comment type="catalytic activity">
    <reaction evidence="10">
        <text>ITP + H2O = IMP + diphosphate + H(+)</text>
        <dbReference type="Rhea" id="RHEA:29399"/>
        <dbReference type="ChEBI" id="CHEBI:15377"/>
        <dbReference type="ChEBI" id="CHEBI:15378"/>
        <dbReference type="ChEBI" id="CHEBI:33019"/>
        <dbReference type="ChEBI" id="CHEBI:58053"/>
        <dbReference type="ChEBI" id="CHEBI:61402"/>
        <dbReference type="EC" id="3.6.1.66"/>
    </reaction>
</comment>
<keyword evidence="6 10" id="KW-0460">Magnesium</keyword>
<dbReference type="HAMAP" id="MF_01405">
    <property type="entry name" value="Non_canon_purine_NTPase"/>
    <property type="match status" value="1"/>
</dbReference>
<name>A0A6H9XM81_9CORY</name>
<comment type="subunit">
    <text evidence="2 10">Homodimer.</text>
</comment>
<dbReference type="AlphaFoldDB" id="A0A6H9XM81"/>
<comment type="cofactor">
    <cofactor evidence="10">
        <name>Mg(2+)</name>
        <dbReference type="ChEBI" id="CHEBI:18420"/>
    </cofactor>
    <text evidence="10">Binds 1 Mg(2+) ion per subunit.</text>
</comment>
<dbReference type="InterPro" id="IPR020922">
    <property type="entry name" value="dITP/XTP_pyrophosphatase"/>
</dbReference>
<accession>A0A6H9XM81</accession>
<evidence type="ECO:0000256" key="2">
    <source>
        <dbReference type="ARBA" id="ARBA00011738"/>
    </source>
</evidence>
<evidence type="ECO:0000256" key="6">
    <source>
        <dbReference type="ARBA" id="ARBA00022842"/>
    </source>
</evidence>
<dbReference type="GeneID" id="84574560"/>
<evidence type="ECO:0000256" key="4">
    <source>
        <dbReference type="ARBA" id="ARBA00022741"/>
    </source>
</evidence>
<dbReference type="GO" id="GO:0005829">
    <property type="term" value="C:cytosol"/>
    <property type="evidence" value="ECO:0007669"/>
    <property type="project" value="TreeGrafter"/>
</dbReference>
<feature type="binding site" evidence="10">
    <location>
        <begin position="183"/>
        <end position="184"/>
    </location>
    <ligand>
        <name>substrate</name>
    </ligand>
</feature>
<dbReference type="GO" id="GO:0036220">
    <property type="term" value="F:ITP diphosphatase activity"/>
    <property type="evidence" value="ECO:0007669"/>
    <property type="project" value="UniProtKB-UniRule"/>
</dbReference>
<dbReference type="PANTHER" id="PTHR11067:SF9">
    <property type="entry name" value="INOSINE TRIPHOSPHATE PYROPHOSPHATASE"/>
    <property type="match status" value="1"/>
</dbReference>
<comment type="similarity">
    <text evidence="1 10 11">Belongs to the HAM1 NTPase family.</text>
</comment>
<comment type="caution">
    <text evidence="10">Lacks conserved residue(s) required for the propagation of feature annotation.</text>
</comment>
<keyword evidence="4 10" id="KW-0547">Nucleotide-binding</keyword>
<keyword evidence="5 10" id="KW-0378">Hydrolase</keyword>
<dbReference type="PANTHER" id="PTHR11067">
    <property type="entry name" value="INOSINE TRIPHOSPHATE PYROPHOSPHATASE/HAM1 PROTEIN"/>
    <property type="match status" value="1"/>
</dbReference>
<keyword evidence="3 10" id="KW-0479">Metal-binding</keyword>
<dbReference type="RefSeq" id="WP_005525628.1">
    <property type="nucleotide sequence ID" value="NZ_CP050134.2"/>
</dbReference>
<dbReference type="InterPro" id="IPR002637">
    <property type="entry name" value="RdgB/HAM1"/>
</dbReference>
<evidence type="ECO:0000256" key="8">
    <source>
        <dbReference type="ARBA" id="ARBA00051875"/>
    </source>
</evidence>
<dbReference type="GO" id="GO:0035870">
    <property type="term" value="F:dITP diphosphatase activity"/>
    <property type="evidence" value="ECO:0007669"/>
    <property type="project" value="UniProtKB-UniRule"/>
</dbReference>
<evidence type="ECO:0000256" key="10">
    <source>
        <dbReference type="HAMAP-Rule" id="MF_01405"/>
    </source>
</evidence>
<evidence type="ECO:0000313" key="13">
    <source>
        <dbReference type="Proteomes" id="UP000249886"/>
    </source>
</evidence>
<evidence type="ECO:0000313" key="12">
    <source>
        <dbReference type="EMBL" id="SPW33669.1"/>
    </source>
</evidence>
<dbReference type="NCBIfam" id="TIGR00042">
    <property type="entry name" value="RdgB/HAM1 family non-canonical purine NTP pyrophosphatase"/>
    <property type="match status" value="1"/>
</dbReference>
<proteinExistence type="inferred from homology"/>
<reference evidence="12 13" key="1">
    <citation type="submission" date="2018-06" db="EMBL/GenBank/DDBJ databases">
        <authorList>
            <consortium name="Pathogen Informatics"/>
            <person name="Doyle S."/>
        </authorList>
    </citation>
    <scope>NUCLEOTIDE SEQUENCE [LARGE SCALE GENOMIC DNA]</scope>
    <source>
        <strain evidence="12 13">NCTC10254</strain>
    </source>
</reference>
<dbReference type="InterPro" id="IPR029001">
    <property type="entry name" value="ITPase-like_fam"/>
</dbReference>
<keyword evidence="7 10" id="KW-0546">Nucleotide metabolism</keyword>
<dbReference type="GO" id="GO:0036222">
    <property type="term" value="F:XTP diphosphatase activity"/>
    <property type="evidence" value="ECO:0007669"/>
    <property type="project" value="UniProtKB-UniRule"/>
</dbReference>
<dbReference type="GO" id="GO:0009117">
    <property type="term" value="P:nucleotide metabolic process"/>
    <property type="evidence" value="ECO:0007669"/>
    <property type="project" value="UniProtKB-KW"/>
</dbReference>
<feature type="active site" description="Proton acceptor" evidence="10">
    <location>
        <position position="69"/>
    </location>
</feature>
<feature type="binding site" evidence="10">
    <location>
        <begin position="152"/>
        <end position="155"/>
    </location>
    <ligand>
        <name>substrate</name>
    </ligand>
</feature>
<feature type="binding site" evidence="10">
    <location>
        <position position="70"/>
    </location>
    <ligand>
        <name>substrate</name>
    </ligand>
</feature>
<protein>
    <recommendedName>
        <fullName evidence="10">dITP/XTP pyrophosphatase</fullName>
        <ecNumber evidence="10">3.6.1.66</ecNumber>
    </recommendedName>
    <alternativeName>
        <fullName evidence="10">Non-canonical purine NTP pyrophosphatase</fullName>
    </alternativeName>
    <alternativeName>
        <fullName evidence="10">Non-standard purine NTP pyrophosphatase</fullName>
    </alternativeName>
    <alternativeName>
        <fullName evidence="10">Nucleoside-triphosphate diphosphatase</fullName>
    </alternativeName>
    <alternativeName>
        <fullName evidence="10">Nucleoside-triphosphate pyrophosphatase</fullName>
        <shortName evidence="10">NTPase</shortName>
    </alternativeName>
</protein>